<organism evidence="8 9">
    <name type="scientific">Suttonella ornithocola</name>
    <dbReference type="NCBI Taxonomy" id="279832"/>
    <lineage>
        <taxon>Bacteria</taxon>
        <taxon>Pseudomonadati</taxon>
        <taxon>Pseudomonadota</taxon>
        <taxon>Gammaproteobacteria</taxon>
        <taxon>Cardiobacteriales</taxon>
        <taxon>Cardiobacteriaceae</taxon>
        <taxon>Suttonella</taxon>
    </lineage>
</organism>
<evidence type="ECO:0000256" key="6">
    <source>
        <dbReference type="ARBA" id="ARBA00023315"/>
    </source>
</evidence>
<keyword evidence="4 8" id="KW-0808">Transferase</keyword>
<keyword evidence="5 7" id="KW-0472">Membrane</keyword>
<evidence type="ECO:0000256" key="7">
    <source>
        <dbReference type="SAM" id="Phobius"/>
    </source>
</evidence>
<dbReference type="OrthoDB" id="9803456at2"/>
<dbReference type="PIRSF" id="PIRSF026649">
    <property type="entry name" value="MsbB"/>
    <property type="match status" value="1"/>
</dbReference>
<sequence>MQDLKDLFHFRFIGYWLLLGLLWGIVRLPWRLRMMIGGWIGTLAFALAKHRQAVVYKNLSLVFSELSDKEREVLAKKIAQNIGYGFIETGMAWLRSEKYLRSISRFEGDPADLSKIFDANQPVVLVGSHSTLMELGVRLLGLYVKSAGMFRPLKNRFFDRWIYYQRSRAATELVHFKDMRHVLKILKNGGNLWYALDQDMGRRVGVFASFFNIPASSVNILPKLTERTGAAWIPVFIWREKKAYVVRILPEIKPKEGESDIQVMERVNKVYEQEIRQYPEQYFWMHRRFKTRPDVSENWYSER</sequence>
<dbReference type="Pfam" id="PF03279">
    <property type="entry name" value="Lip_A_acyltrans"/>
    <property type="match status" value="1"/>
</dbReference>
<dbReference type="RefSeq" id="WP_072577095.1">
    <property type="nucleotide sequence ID" value="NZ_UHIC01000001.1"/>
</dbReference>
<evidence type="ECO:0000256" key="5">
    <source>
        <dbReference type="ARBA" id="ARBA00023136"/>
    </source>
</evidence>
<dbReference type="CDD" id="cd07984">
    <property type="entry name" value="LPLAT_LABLAT-like"/>
    <property type="match status" value="1"/>
</dbReference>
<comment type="subcellular location">
    <subcellularLocation>
        <location evidence="1">Cell inner membrane</location>
    </subcellularLocation>
</comment>
<dbReference type="GO" id="GO:0005886">
    <property type="term" value="C:plasma membrane"/>
    <property type="evidence" value="ECO:0007669"/>
    <property type="project" value="UniProtKB-SubCell"/>
</dbReference>
<keyword evidence="9" id="KW-1185">Reference proteome</keyword>
<keyword evidence="3" id="KW-0997">Cell inner membrane</keyword>
<dbReference type="Proteomes" id="UP000254601">
    <property type="component" value="Unassembled WGS sequence"/>
</dbReference>
<accession>A0A380MYR9</accession>
<dbReference type="PANTHER" id="PTHR30606:SF9">
    <property type="entry name" value="LIPID A BIOSYNTHESIS LAUROYLTRANSFERASE"/>
    <property type="match status" value="1"/>
</dbReference>
<keyword evidence="2" id="KW-1003">Cell membrane</keyword>
<evidence type="ECO:0000256" key="3">
    <source>
        <dbReference type="ARBA" id="ARBA00022519"/>
    </source>
</evidence>
<proteinExistence type="predicted"/>
<evidence type="ECO:0000256" key="1">
    <source>
        <dbReference type="ARBA" id="ARBA00004533"/>
    </source>
</evidence>
<dbReference type="EC" id="2.3.1.-" evidence="8"/>
<evidence type="ECO:0000313" key="9">
    <source>
        <dbReference type="Proteomes" id="UP000254601"/>
    </source>
</evidence>
<gene>
    <name evidence="8" type="primary">htrB</name>
    <name evidence="8" type="ORF">NCTC13337_02578</name>
</gene>
<name>A0A380MYR9_9GAMM</name>
<dbReference type="GO" id="GO:0009247">
    <property type="term" value="P:glycolipid biosynthetic process"/>
    <property type="evidence" value="ECO:0007669"/>
    <property type="project" value="UniProtKB-ARBA"/>
</dbReference>
<dbReference type="InterPro" id="IPR004960">
    <property type="entry name" value="LipA_acyltrans"/>
</dbReference>
<dbReference type="EMBL" id="UHIC01000001">
    <property type="protein sequence ID" value="SUO97710.1"/>
    <property type="molecule type" value="Genomic_DNA"/>
</dbReference>
<evidence type="ECO:0000313" key="8">
    <source>
        <dbReference type="EMBL" id="SUO97710.1"/>
    </source>
</evidence>
<reference evidence="8 9" key="1">
    <citation type="submission" date="2018-06" db="EMBL/GenBank/DDBJ databases">
        <authorList>
            <consortium name="Pathogen Informatics"/>
            <person name="Doyle S."/>
        </authorList>
    </citation>
    <scope>NUCLEOTIDE SEQUENCE [LARGE SCALE GENOMIC DNA]</scope>
    <source>
        <strain evidence="8 9">NCTC13337</strain>
    </source>
</reference>
<dbReference type="GO" id="GO:0016746">
    <property type="term" value="F:acyltransferase activity"/>
    <property type="evidence" value="ECO:0007669"/>
    <property type="project" value="UniProtKB-KW"/>
</dbReference>
<keyword evidence="7" id="KW-1133">Transmembrane helix</keyword>
<keyword evidence="6 8" id="KW-0012">Acyltransferase</keyword>
<evidence type="ECO:0000256" key="4">
    <source>
        <dbReference type="ARBA" id="ARBA00022679"/>
    </source>
</evidence>
<dbReference type="PANTHER" id="PTHR30606">
    <property type="entry name" value="LIPID A BIOSYNTHESIS LAUROYL ACYLTRANSFERASE"/>
    <property type="match status" value="1"/>
</dbReference>
<protein>
    <submittedName>
        <fullName evidence="8">Lipid A biosynthesis lauroyl acyltransferase</fullName>
        <ecNumber evidence="8">2.3.1.-</ecNumber>
    </submittedName>
</protein>
<keyword evidence="7" id="KW-0812">Transmembrane</keyword>
<dbReference type="AlphaFoldDB" id="A0A380MYR9"/>
<feature type="transmembrane region" description="Helical" evidence="7">
    <location>
        <begin position="12"/>
        <end position="30"/>
    </location>
</feature>
<evidence type="ECO:0000256" key="2">
    <source>
        <dbReference type="ARBA" id="ARBA00022475"/>
    </source>
</evidence>